<reference evidence="1" key="1">
    <citation type="submission" date="2018-01" db="EMBL/GenBank/DDBJ databases">
        <title>An insight into the sialome of Amazonian anophelines.</title>
        <authorList>
            <person name="Ribeiro J.M."/>
            <person name="Scarpassa V."/>
            <person name="Calvo E."/>
        </authorList>
    </citation>
    <scope>NUCLEOTIDE SEQUENCE</scope>
</reference>
<evidence type="ECO:0000313" key="1">
    <source>
        <dbReference type="EMBL" id="MBW80393.1"/>
    </source>
</evidence>
<dbReference type="AlphaFoldDB" id="A0A2M4DS59"/>
<organism evidence="1">
    <name type="scientific">Anopheles darlingi</name>
    <name type="common">Mosquito</name>
    <dbReference type="NCBI Taxonomy" id="43151"/>
    <lineage>
        <taxon>Eukaryota</taxon>
        <taxon>Metazoa</taxon>
        <taxon>Ecdysozoa</taxon>
        <taxon>Arthropoda</taxon>
        <taxon>Hexapoda</taxon>
        <taxon>Insecta</taxon>
        <taxon>Pterygota</taxon>
        <taxon>Neoptera</taxon>
        <taxon>Endopterygota</taxon>
        <taxon>Diptera</taxon>
        <taxon>Nematocera</taxon>
        <taxon>Culicoidea</taxon>
        <taxon>Culicidae</taxon>
        <taxon>Anophelinae</taxon>
        <taxon>Anopheles</taxon>
    </lineage>
</organism>
<dbReference type="EMBL" id="GGFL01016215">
    <property type="protein sequence ID" value="MBW80393.1"/>
    <property type="molecule type" value="Transcribed_RNA"/>
</dbReference>
<protein>
    <submittedName>
        <fullName evidence="1">Uncharacterized protein</fullName>
    </submittedName>
</protein>
<accession>A0A2M4DS59</accession>
<sequence>MSASSSACRFVDSRINIFKSRLSKRSRSCMWCSAMSCLMRSMFSVCCSTMHCARSRSLFAWSILSCKRCSSDDRFSDANLSSSLQRRSISDSFWFNPSNVLRAFCNCWLLCCFALSFSATFWSSSLFIGSRRHCVSARSVSREQILSVNSRTFSRFCPKDWTDSCNFNFFAFISLLRDCKLFNLSALLSRLPCNSSLSRRSSFSCSRSDSRWTFRASELTPGGIFALSSSFNCSTPRFMRSSSRLFSSRILISPTIVLMS</sequence>
<proteinExistence type="predicted"/>
<name>A0A2M4DS59_ANODA</name>